<evidence type="ECO:0000313" key="1">
    <source>
        <dbReference type="EMBL" id="KAI4369848.1"/>
    </source>
</evidence>
<reference evidence="2" key="1">
    <citation type="journal article" date="2023" name="Front. Plant Sci.">
        <title>Chromosomal-level genome assembly of Melastoma candidum provides insights into trichome evolution.</title>
        <authorList>
            <person name="Zhong Y."/>
            <person name="Wu W."/>
            <person name="Sun C."/>
            <person name="Zou P."/>
            <person name="Liu Y."/>
            <person name="Dai S."/>
            <person name="Zhou R."/>
        </authorList>
    </citation>
    <scope>NUCLEOTIDE SEQUENCE [LARGE SCALE GENOMIC DNA]</scope>
</reference>
<gene>
    <name evidence="1" type="ORF">MLD38_018249</name>
</gene>
<accession>A0ACB9QUB9</accession>
<sequence length="68" mass="7702">MNVRKTCLNSARNHVYGQEGSLGFQKEKQPKERRCSNCLSGQARICGFVIPLLPRKANNVICRCPLLR</sequence>
<keyword evidence="2" id="KW-1185">Reference proteome</keyword>
<organism evidence="1 2">
    <name type="scientific">Melastoma candidum</name>
    <dbReference type="NCBI Taxonomy" id="119954"/>
    <lineage>
        <taxon>Eukaryota</taxon>
        <taxon>Viridiplantae</taxon>
        <taxon>Streptophyta</taxon>
        <taxon>Embryophyta</taxon>
        <taxon>Tracheophyta</taxon>
        <taxon>Spermatophyta</taxon>
        <taxon>Magnoliopsida</taxon>
        <taxon>eudicotyledons</taxon>
        <taxon>Gunneridae</taxon>
        <taxon>Pentapetalae</taxon>
        <taxon>rosids</taxon>
        <taxon>malvids</taxon>
        <taxon>Myrtales</taxon>
        <taxon>Melastomataceae</taxon>
        <taxon>Melastomatoideae</taxon>
        <taxon>Melastomateae</taxon>
        <taxon>Melastoma</taxon>
    </lineage>
</organism>
<proteinExistence type="predicted"/>
<name>A0ACB9QUB9_9MYRT</name>
<dbReference type="EMBL" id="CM042884">
    <property type="protein sequence ID" value="KAI4369848.1"/>
    <property type="molecule type" value="Genomic_DNA"/>
</dbReference>
<dbReference type="Proteomes" id="UP001057402">
    <property type="component" value="Chromosome 5"/>
</dbReference>
<protein>
    <submittedName>
        <fullName evidence="1">Uncharacterized protein</fullName>
    </submittedName>
</protein>
<comment type="caution">
    <text evidence="1">The sequence shown here is derived from an EMBL/GenBank/DDBJ whole genome shotgun (WGS) entry which is preliminary data.</text>
</comment>
<evidence type="ECO:0000313" key="2">
    <source>
        <dbReference type="Proteomes" id="UP001057402"/>
    </source>
</evidence>